<reference evidence="1" key="1">
    <citation type="submission" date="2018-10" db="EMBL/GenBank/DDBJ databases">
        <title>Hidden diversity of soil giant viruses.</title>
        <authorList>
            <person name="Schulz F."/>
            <person name="Alteio L."/>
            <person name="Goudeau D."/>
            <person name="Ryan E.M."/>
            <person name="Malmstrom R.R."/>
            <person name="Blanchard J."/>
            <person name="Woyke T."/>
        </authorList>
    </citation>
    <scope>NUCLEOTIDE SEQUENCE</scope>
    <source>
        <strain evidence="1">SYV1</strain>
    </source>
</reference>
<feature type="non-terminal residue" evidence="1">
    <location>
        <position position="32"/>
    </location>
</feature>
<accession>A0A3G5AIF5</accession>
<evidence type="ECO:0000313" key="1">
    <source>
        <dbReference type="EMBL" id="AYV86938.1"/>
    </source>
</evidence>
<dbReference type="EMBL" id="MK072520">
    <property type="protein sequence ID" value="AYV86938.1"/>
    <property type="molecule type" value="Genomic_DNA"/>
</dbReference>
<sequence>MNSADFVTFKTSKPRESLISSTKPALELKEID</sequence>
<proteinExistence type="predicted"/>
<gene>
    <name evidence="1" type="ORF">Sylvanvirus14_23</name>
</gene>
<name>A0A3G5AIF5_9VIRU</name>
<organism evidence="1">
    <name type="scientific">Sylvanvirus sp</name>
    <dbReference type="NCBI Taxonomy" id="2487774"/>
    <lineage>
        <taxon>Viruses</taxon>
    </lineage>
</organism>
<protein>
    <submittedName>
        <fullName evidence="1">Uncharacterized protein</fullName>
    </submittedName>
</protein>